<dbReference type="InterPro" id="IPR004099">
    <property type="entry name" value="Pyr_nucl-diS_OxRdtase_dimer"/>
</dbReference>
<name>A0A4P6ZIV9_9LACO</name>
<dbReference type="InterPro" id="IPR016156">
    <property type="entry name" value="FAD/NAD-linked_Rdtase_dimer_sf"/>
</dbReference>
<evidence type="ECO:0000256" key="5">
    <source>
        <dbReference type="PIRSR" id="PIRSR000350-4"/>
    </source>
</evidence>
<dbReference type="PANTHER" id="PTHR43014">
    <property type="entry name" value="MERCURIC REDUCTASE"/>
    <property type="match status" value="1"/>
</dbReference>
<dbReference type="InterPro" id="IPR036188">
    <property type="entry name" value="FAD/NAD-bd_sf"/>
</dbReference>
<feature type="domain" description="Pyridine nucleotide-disulphide oxidoreductase dimerisation" evidence="6">
    <location>
        <begin position="337"/>
        <end position="438"/>
    </location>
</feature>
<dbReference type="InterPro" id="IPR023753">
    <property type="entry name" value="FAD/NAD-binding_dom"/>
</dbReference>
<keyword evidence="4" id="KW-0520">NAD</keyword>
<keyword evidence="9" id="KW-1185">Reference proteome</keyword>
<dbReference type="Gene3D" id="3.30.390.30">
    <property type="match status" value="1"/>
</dbReference>
<accession>A0A4P6ZIV9</accession>
<feature type="domain" description="FAD/NAD(P)-binding" evidence="7">
    <location>
        <begin position="8"/>
        <end position="317"/>
    </location>
</feature>
<dbReference type="InterPro" id="IPR001100">
    <property type="entry name" value="Pyr_nuc-diS_OxRdtase"/>
</dbReference>
<evidence type="ECO:0000259" key="6">
    <source>
        <dbReference type="Pfam" id="PF02852"/>
    </source>
</evidence>
<comment type="cofactor">
    <cofactor evidence="4">
        <name>FAD</name>
        <dbReference type="ChEBI" id="CHEBI:57692"/>
    </cofactor>
    <text evidence="4">Binds 1 FAD per subunit.</text>
</comment>
<dbReference type="OrthoDB" id="9800167at2"/>
<reference evidence="9" key="1">
    <citation type="submission" date="2018-12" db="EMBL/GenBank/DDBJ databases">
        <title>A new species of lactobacillus.</title>
        <authorList>
            <person name="Jian Y."/>
            <person name="Xin L."/>
            <person name="Hong Z.J."/>
            <person name="Ming L.Z."/>
            <person name="Hong X.Z."/>
        </authorList>
    </citation>
    <scope>NUCLEOTIDE SEQUENCE [LARGE SCALE GENOMIC DNA]</scope>
    <source>
        <strain evidence="9">HSLZ-75</strain>
    </source>
</reference>
<dbReference type="PIRSF" id="PIRSF000350">
    <property type="entry name" value="Mercury_reductase_MerA"/>
    <property type="match status" value="1"/>
</dbReference>
<feature type="binding site" evidence="4">
    <location>
        <position position="260"/>
    </location>
    <ligand>
        <name>NAD(+)</name>
        <dbReference type="ChEBI" id="CHEBI:57540"/>
    </ligand>
</feature>
<dbReference type="PANTHER" id="PTHR43014:SF5">
    <property type="entry name" value="GLUTATHIONE REDUCTASE (NADPH)"/>
    <property type="match status" value="1"/>
</dbReference>
<evidence type="ECO:0000259" key="7">
    <source>
        <dbReference type="Pfam" id="PF07992"/>
    </source>
</evidence>
<dbReference type="Proteomes" id="UP000294321">
    <property type="component" value="Chromosome"/>
</dbReference>
<feature type="disulfide bond" description="Redox-active" evidence="5">
    <location>
        <begin position="44"/>
        <end position="49"/>
    </location>
</feature>
<dbReference type="RefSeq" id="WP_133441187.1">
    <property type="nucleotide sequence ID" value="NZ_CP034726.1"/>
</dbReference>
<keyword evidence="2" id="KW-0285">Flavoprotein</keyword>
<keyword evidence="3 4" id="KW-0274">FAD</keyword>
<dbReference type="Gene3D" id="3.50.50.60">
    <property type="entry name" value="FAD/NAD(P)-binding domain"/>
    <property type="match status" value="2"/>
</dbReference>
<dbReference type="GO" id="GO:0016491">
    <property type="term" value="F:oxidoreductase activity"/>
    <property type="evidence" value="ECO:0007669"/>
    <property type="project" value="InterPro"/>
</dbReference>
<feature type="binding site" evidence="4">
    <location>
        <position position="300"/>
    </location>
    <ligand>
        <name>FAD</name>
        <dbReference type="ChEBI" id="CHEBI:57692"/>
    </ligand>
</feature>
<evidence type="ECO:0000256" key="4">
    <source>
        <dbReference type="PIRSR" id="PIRSR000350-3"/>
    </source>
</evidence>
<sequence>MADRKYQYDVLYIGSGHGTDGINELAKKGFKVATVEAEKIGGTCPNWGCNAKITLDEPIKLTREQERMKGIVNGQLTVNWPANMKHKHQVIDPIPNSLEDAKEGAGVDVIHGWAKFVDNHTVDVDGTKYTADKIVVATGLHPHQLNIKGTNLAHTSKDFLALDKLPKHIAIVGAGYVAMEFATIANQSGSDVTVLMHHDQVLERFYQPFVKKVVADLKKRGVKFIPNAGVSAFEKKNNQLFVDYGDGKQLPTDWILDATGRVPNVHHMNLRQIGVKWDHHGIFVNSHLQTKVPNIYASGDVINSSEPKLTPTATFQGNYLMHLFSGETTHGIKYPPIPTVVFTSPRIAQVGITVPHAEKYDFDYDIVVNDLSNDWYRQIDKESIAENALIFNKHDQLVGVTEVSDKADDAIDTLLPAVALHLSKQQIEQVVPLFPSIAHDAWKNL</sequence>
<evidence type="ECO:0000256" key="2">
    <source>
        <dbReference type="ARBA" id="ARBA00022630"/>
    </source>
</evidence>
<evidence type="ECO:0000313" key="9">
    <source>
        <dbReference type="Proteomes" id="UP000294321"/>
    </source>
</evidence>
<keyword evidence="4" id="KW-0547">Nucleotide-binding</keyword>
<dbReference type="EMBL" id="CP034726">
    <property type="protein sequence ID" value="QBP17641.1"/>
    <property type="molecule type" value="Genomic_DNA"/>
</dbReference>
<dbReference type="GO" id="GO:0000166">
    <property type="term" value="F:nucleotide binding"/>
    <property type="evidence" value="ECO:0007669"/>
    <property type="project" value="UniProtKB-KW"/>
</dbReference>
<dbReference type="PRINTS" id="PR00368">
    <property type="entry name" value="FADPNR"/>
</dbReference>
<dbReference type="SUPFAM" id="SSF55424">
    <property type="entry name" value="FAD/NAD-linked reductases, dimerisation (C-terminal) domain"/>
    <property type="match status" value="1"/>
</dbReference>
<feature type="binding site" evidence="4">
    <location>
        <begin position="173"/>
        <end position="180"/>
    </location>
    <ligand>
        <name>NAD(+)</name>
        <dbReference type="ChEBI" id="CHEBI:57540"/>
    </ligand>
</feature>
<evidence type="ECO:0000256" key="3">
    <source>
        <dbReference type="ARBA" id="ARBA00022827"/>
    </source>
</evidence>
<protein>
    <submittedName>
        <fullName evidence="8">NAD(P)/FAD-dependent oxidoreductase</fullName>
    </submittedName>
</protein>
<dbReference type="Pfam" id="PF02852">
    <property type="entry name" value="Pyr_redox_dim"/>
    <property type="match status" value="1"/>
</dbReference>
<proteinExistence type="inferred from homology"/>
<comment type="similarity">
    <text evidence="1">Belongs to the class-I pyridine nucleotide-disulfide oxidoreductase family.</text>
</comment>
<dbReference type="PRINTS" id="PR00411">
    <property type="entry name" value="PNDRDTASEI"/>
</dbReference>
<dbReference type="AlphaFoldDB" id="A0A4P6ZIV9"/>
<gene>
    <name evidence="8" type="ORF">ELX58_00225</name>
</gene>
<dbReference type="SUPFAM" id="SSF51905">
    <property type="entry name" value="FAD/NAD(P)-binding domain"/>
    <property type="match status" value="1"/>
</dbReference>
<evidence type="ECO:0000313" key="8">
    <source>
        <dbReference type="EMBL" id="QBP17641.1"/>
    </source>
</evidence>
<evidence type="ECO:0000256" key="1">
    <source>
        <dbReference type="ARBA" id="ARBA00007532"/>
    </source>
</evidence>
<dbReference type="KEGG" id="lji:ELX58_00225"/>
<dbReference type="Pfam" id="PF07992">
    <property type="entry name" value="Pyr_redox_2"/>
    <property type="match status" value="1"/>
</dbReference>
<organism evidence="8 9">
    <name type="scientific">Acetilactobacillus jinshanensis</name>
    <dbReference type="NCBI Taxonomy" id="1720083"/>
    <lineage>
        <taxon>Bacteria</taxon>
        <taxon>Bacillati</taxon>
        <taxon>Bacillota</taxon>
        <taxon>Bacilli</taxon>
        <taxon>Lactobacillales</taxon>
        <taxon>Lactobacillaceae</taxon>
        <taxon>Acetilactobacillus</taxon>
    </lineage>
</organism>